<name>A0AAW0JX17_QUESU</name>
<dbReference type="Gene3D" id="2.60.110.10">
    <property type="entry name" value="Thaumatin"/>
    <property type="match status" value="2"/>
</dbReference>
<dbReference type="Pfam" id="PF00314">
    <property type="entry name" value="Thaumatin"/>
    <property type="match status" value="2"/>
</dbReference>
<dbReference type="Proteomes" id="UP000237347">
    <property type="component" value="Unassembled WGS sequence"/>
</dbReference>
<comment type="similarity">
    <text evidence="1">Belongs to the thaumatin family.</text>
</comment>
<proteinExistence type="inferred from homology"/>
<dbReference type="EMBL" id="PKMF04000447">
    <property type="protein sequence ID" value="KAK7831277.1"/>
    <property type="molecule type" value="Genomic_DNA"/>
</dbReference>
<comment type="caution">
    <text evidence="3">The sequence shown here is derived from an EMBL/GenBank/DDBJ whole genome shotgun (WGS) entry which is preliminary data.</text>
</comment>
<feature type="chain" id="PRO_5043945562" evidence="2">
    <location>
        <begin position="22"/>
        <end position="399"/>
    </location>
</feature>
<evidence type="ECO:0000256" key="2">
    <source>
        <dbReference type="SAM" id="SignalP"/>
    </source>
</evidence>
<dbReference type="CDD" id="cd09218">
    <property type="entry name" value="TLP-PA"/>
    <property type="match status" value="1"/>
</dbReference>
<accession>A0AAW0JX17</accession>
<dbReference type="SUPFAM" id="SSF49870">
    <property type="entry name" value="Osmotin, thaumatin-like protein"/>
    <property type="match status" value="2"/>
</dbReference>
<dbReference type="InterPro" id="IPR001938">
    <property type="entry name" value="Thaumatin"/>
</dbReference>
<dbReference type="InterPro" id="IPR037176">
    <property type="entry name" value="Osmotin/thaumatin-like_sf"/>
</dbReference>
<protein>
    <submittedName>
        <fullName evidence="3">Thaumatin-like protein 1</fullName>
    </submittedName>
</protein>
<dbReference type="AlphaFoldDB" id="A0AAW0JX17"/>
<feature type="signal peptide" evidence="2">
    <location>
        <begin position="1"/>
        <end position="21"/>
    </location>
</feature>
<dbReference type="FunFam" id="2.60.110.10:FF:000004">
    <property type="entry name" value="THAUMATIN-LIKE PROTEIN 1"/>
    <property type="match status" value="1"/>
</dbReference>
<gene>
    <name evidence="3" type="primary">TL1_13</name>
    <name evidence="3" type="ORF">CFP56_027503</name>
</gene>
<keyword evidence="4" id="KW-1185">Reference proteome</keyword>
<dbReference type="PANTHER" id="PTHR31048">
    <property type="entry name" value="OS03G0233200 PROTEIN"/>
    <property type="match status" value="1"/>
</dbReference>
<reference evidence="3 4" key="1">
    <citation type="journal article" date="2018" name="Sci. Data">
        <title>The draft genome sequence of cork oak.</title>
        <authorList>
            <person name="Ramos A.M."/>
            <person name="Usie A."/>
            <person name="Barbosa P."/>
            <person name="Barros P.M."/>
            <person name="Capote T."/>
            <person name="Chaves I."/>
            <person name="Simoes F."/>
            <person name="Abreu I."/>
            <person name="Carrasquinho I."/>
            <person name="Faro C."/>
            <person name="Guimaraes J.B."/>
            <person name="Mendonca D."/>
            <person name="Nobrega F."/>
            <person name="Rodrigues L."/>
            <person name="Saibo N.J.M."/>
            <person name="Varela M.C."/>
            <person name="Egas C."/>
            <person name="Matos J."/>
            <person name="Miguel C.M."/>
            <person name="Oliveira M.M."/>
            <person name="Ricardo C.P."/>
            <person name="Goncalves S."/>
        </authorList>
    </citation>
    <scope>NUCLEOTIDE SEQUENCE [LARGE SCALE GENOMIC DNA]</scope>
    <source>
        <strain evidence="4">cv. HL8</strain>
    </source>
</reference>
<dbReference type="PROSITE" id="PS51367">
    <property type="entry name" value="THAUMATIN_2"/>
    <property type="match status" value="1"/>
</dbReference>
<evidence type="ECO:0000313" key="3">
    <source>
        <dbReference type="EMBL" id="KAK7831277.1"/>
    </source>
</evidence>
<dbReference type="PRINTS" id="PR00347">
    <property type="entry name" value="THAUMATIN"/>
</dbReference>
<evidence type="ECO:0000313" key="4">
    <source>
        <dbReference type="Proteomes" id="UP000237347"/>
    </source>
</evidence>
<keyword evidence="2" id="KW-0732">Signal</keyword>
<dbReference type="SMART" id="SM00205">
    <property type="entry name" value="THN"/>
    <property type="match status" value="2"/>
</dbReference>
<organism evidence="3 4">
    <name type="scientific">Quercus suber</name>
    <name type="common">Cork oak</name>
    <dbReference type="NCBI Taxonomy" id="58331"/>
    <lineage>
        <taxon>Eukaryota</taxon>
        <taxon>Viridiplantae</taxon>
        <taxon>Streptophyta</taxon>
        <taxon>Embryophyta</taxon>
        <taxon>Tracheophyta</taxon>
        <taxon>Spermatophyta</taxon>
        <taxon>Magnoliopsida</taxon>
        <taxon>eudicotyledons</taxon>
        <taxon>Gunneridae</taxon>
        <taxon>Pentapetalae</taxon>
        <taxon>rosids</taxon>
        <taxon>fabids</taxon>
        <taxon>Fagales</taxon>
        <taxon>Fagaceae</taxon>
        <taxon>Quercus</taxon>
    </lineage>
</organism>
<evidence type="ECO:0000256" key="1">
    <source>
        <dbReference type="ARBA" id="ARBA00010607"/>
    </source>
</evidence>
<sequence>MKTLALYGLILAFFFLSGAHSAKITFTNNCSKTIWPGTLTSDQKPQLSNTGFELLSKASLTLDVQAPWKGRFWARTQCSTNSTNFTCETADCGTGKVACNGTGAIPPASLVEINIADNRGMDYYDVSLVDGFNLPVSVATRGGTGDCKNSSCPADVNAVCPGELQVIGSDGSVLASKSAHSAKITFTNNCPRTICPGTRALDQKPQLSKTGFELASKASLTLDVQAPWKGQFWARTRCSTNSGKFTCETADCSTDQVTCNGNPAIRPASLVEISIAARGGTDFYDVRLVDGFNLPVSVATRGGCKASSCPANVNAVCPAKLKVKGSDGSVLACKSACIAFNQPQYCCTGPYRPPKSCPPTNYSRIFKQQCPQAYSHVTDDQNSSFTCSGAPDYVITFCP</sequence>